<proteinExistence type="predicted"/>
<evidence type="ECO:0000313" key="1">
    <source>
        <dbReference type="EMBL" id="KAI3670069.1"/>
    </source>
</evidence>
<organism evidence="1 2">
    <name type="scientific">Arctium lappa</name>
    <name type="common">Greater burdock</name>
    <name type="synonym">Lappa major</name>
    <dbReference type="NCBI Taxonomy" id="4217"/>
    <lineage>
        <taxon>Eukaryota</taxon>
        <taxon>Viridiplantae</taxon>
        <taxon>Streptophyta</taxon>
        <taxon>Embryophyta</taxon>
        <taxon>Tracheophyta</taxon>
        <taxon>Spermatophyta</taxon>
        <taxon>Magnoliopsida</taxon>
        <taxon>eudicotyledons</taxon>
        <taxon>Gunneridae</taxon>
        <taxon>Pentapetalae</taxon>
        <taxon>asterids</taxon>
        <taxon>campanulids</taxon>
        <taxon>Asterales</taxon>
        <taxon>Asteraceae</taxon>
        <taxon>Carduoideae</taxon>
        <taxon>Cardueae</taxon>
        <taxon>Arctiinae</taxon>
        <taxon>Arctium</taxon>
    </lineage>
</organism>
<keyword evidence="2" id="KW-1185">Reference proteome</keyword>
<dbReference type="EMBL" id="CM042062">
    <property type="protein sequence ID" value="KAI3670069.1"/>
    <property type="molecule type" value="Genomic_DNA"/>
</dbReference>
<dbReference type="Proteomes" id="UP001055879">
    <property type="component" value="Linkage Group LG16"/>
</dbReference>
<sequence length="189" mass="21318">MINQPRIFDRALLELDSVVGKDRLVQESDIPILNYIKACAKEAFRLHPVTPFNLPHVARVDTTVAGYFIPKGSHVLLSRIGLGRNPDVWDDPLTFNPYCHMTDCNDVVLTDHNLQMLSFSTGRRGCSGVLLGSTMTVMLLARIVQGFTWELPPNEPQVDLKENLRYLAKAKSLFALVKPRLPHHLYPIC</sequence>
<protein>
    <submittedName>
        <fullName evidence="1">Uncharacterized protein</fullName>
    </submittedName>
</protein>
<evidence type="ECO:0000313" key="2">
    <source>
        <dbReference type="Proteomes" id="UP001055879"/>
    </source>
</evidence>
<accession>A0ACB8XTH6</accession>
<reference evidence="2" key="1">
    <citation type="journal article" date="2022" name="Mol. Ecol. Resour.">
        <title>The genomes of chicory, endive, great burdock and yacon provide insights into Asteraceae palaeo-polyploidization history and plant inulin production.</title>
        <authorList>
            <person name="Fan W."/>
            <person name="Wang S."/>
            <person name="Wang H."/>
            <person name="Wang A."/>
            <person name="Jiang F."/>
            <person name="Liu H."/>
            <person name="Zhao H."/>
            <person name="Xu D."/>
            <person name="Zhang Y."/>
        </authorList>
    </citation>
    <scope>NUCLEOTIDE SEQUENCE [LARGE SCALE GENOMIC DNA]</scope>
    <source>
        <strain evidence="2">cv. Niubang</strain>
    </source>
</reference>
<gene>
    <name evidence="1" type="ORF">L6452_41670</name>
</gene>
<comment type="caution">
    <text evidence="1">The sequence shown here is derived from an EMBL/GenBank/DDBJ whole genome shotgun (WGS) entry which is preliminary data.</text>
</comment>
<name>A0ACB8XTH6_ARCLA</name>
<reference evidence="1 2" key="2">
    <citation type="journal article" date="2022" name="Mol. Ecol. Resour.">
        <title>The genomes of chicory, endive, great burdock and yacon provide insights into Asteraceae paleo-polyploidization history and plant inulin production.</title>
        <authorList>
            <person name="Fan W."/>
            <person name="Wang S."/>
            <person name="Wang H."/>
            <person name="Wang A."/>
            <person name="Jiang F."/>
            <person name="Liu H."/>
            <person name="Zhao H."/>
            <person name="Xu D."/>
            <person name="Zhang Y."/>
        </authorList>
    </citation>
    <scope>NUCLEOTIDE SEQUENCE [LARGE SCALE GENOMIC DNA]</scope>
    <source>
        <strain evidence="2">cv. Niubang</strain>
    </source>
</reference>